<dbReference type="Gene3D" id="1.25.10.10">
    <property type="entry name" value="Leucine-rich Repeat Variant"/>
    <property type="match status" value="1"/>
</dbReference>
<dbReference type="Proteomes" id="UP000242180">
    <property type="component" value="Unassembled WGS sequence"/>
</dbReference>
<evidence type="ECO:0000313" key="1">
    <source>
        <dbReference type="EMBL" id="ORY96413.1"/>
    </source>
</evidence>
<dbReference type="InterPro" id="IPR011989">
    <property type="entry name" value="ARM-like"/>
</dbReference>
<protein>
    <submittedName>
        <fullName evidence="1">Uncharacterized protein</fullName>
    </submittedName>
</protein>
<accession>A0A1X2HC95</accession>
<dbReference type="OrthoDB" id="2016913at2759"/>
<keyword evidence="2" id="KW-1185">Reference proteome</keyword>
<comment type="caution">
    <text evidence="1">The sequence shown here is derived from an EMBL/GenBank/DDBJ whole genome shotgun (WGS) entry which is preliminary data.</text>
</comment>
<gene>
    <name evidence="1" type="ORF">BCR43DRAFT_275674</name>
</gene>
<reference evidence="1 2" key="1">
    <citation type="submission" date="2016-07" db="EMBL/GenBank/DDBJ databases">
        <title>Pervasive Adenine N6-methylation of Active Genes in Fungi.</title>
        <authorList>
            <consortium name="DOE Joint Genome Institute"/>
            <person name="Mondo S.J."/>
            <person name="Dannebaum R.O."/>
            <person name="Kuo R.C."/>
            <person name="Labutti K."/>
            <person name="Haridas S."/>
            <person name="Kuo A."/>
            <person name="Salamov A."/>
            <person name="Ahrendt S.R."/>
            <person name="Lipzen A."/>
            <person name="Sullivan W."/>
            <person name="Andreopoulos W.B."/>
            <person name="Clum A."/>
            <person name="Lindquist E."/>
            <person name="Daum C."/>
            <person name="Ramamoorthy G.K."/>
            <person name="Gryganskyi A."/>
            <person name="Culley D."/>
            <person name="Magnuson J.K."/>
            <person name="James T.Y."/>
            <person name="O'Malley M.A."/>
            <person name="Stajich J.E."/>
            <person name="Spatafora J.W."/>
            <person name="Visel A."/>
            <person name="Grigoriev I.V."/>
        </authorList>
    </citation>
    <scope>NUCLEOTIDE SEQUENCE [LARGE SCALE GENOMIC DNA]</scope>
    <source>
        <strain evidence="1 2">NRRL 2496</strain>
    </source>
</reference>
<dbReference type="EMBL" id="MCGN01000005">
    <property type="protein sequence ID" value="ORY96413.1"/>
    <property type="molecule type" value="Genomic_DNA"/>
</dbReference>
<dbReference type="InParanoid" id="A0A1X2HC95"/>
<dbReference type="AlphaFoldDB" id="A0A1X2HC95"/>
<dbReference type="STRING" id="13706.A0A1X2HC95"/>
<proteinExistence type="predicted"/>
<organism evidence="1 2">
    <name type="scientific">Syncephalastrum racemosum</name>
    <name type="common">Filamentous fungus</name>
    <dbReference type="NCBI Taxonomy" id="13706"/>
    <lineage>
        <taxon>Eukaryota</taxon>
        <taxon>Fungi</taxon>
        <taxon>Fungi incertae sedis</taxon>
        <taxon>Mucoromycota</taxon>
        <taxon>Mucoromycotina</taxon>
        <taxon>Mucoromycetes</taxon>
        <taxon>Mucorales</taxon>
        <taxon>Syncephalastraceae</taxon>
        <taxon>Syncephalastrum</taxon>
    </lineage>
</organism>
<sequence length="71" mass="8026">MSNRYMEACRQWLQTLLGYDGFPSSLVTSADKEAFIKGIMGCRSLKRFKQVAHEFSIKCRGLENTAYGTAL</sequence>
<evidence type="ECO:0000313" key="2">
    <source>
        <dbReference type="Proteomes" id="UP000242180"/>
    </source>
</evidence>
<name>A0A1X2HC95_SYNRA</name>